<keyword evidence="1" id="KW-0812">Transmembrane</keyword>
<keyword evidence="3" id="KW-1185">Reference proteome</keyword>
<keyword evidence="1" id="KW-0472">Membrane</keyword>
<protein>
    <submittedName>
        <fullName evidence="2">Uncharacterized protein</fullName>
    </submittedName>
</protein>
<reference evidence="2" key="1">
    <citation type="journal article" date="2020" name="bioRxiv">
        <title>Chromosome-level reference genome of the European wasp spider Argiope bruennichi: a resource for studies on range expansion and evolutionary adaptation.</title>
        <authorList>
            <person name="Sheffer M.M."/>
            <person name="Hoppe A."/>
            <person name="Krehenwinkel H."/>
            <person name="Uhl G."/>
            <person name="Kuss A.W."/>
            <person name="Jensen L."/>
            <person name="Jensen C."/>
            <person name="Gillespie R.G."/>
            <person name="Hoff K.J."/>
            <person name="Prost S."/>
        </authorList>
    </citation>
    <scope>NUCLEOTIDE SEQUENCE</scope>
</reference>
<sequence length="152" mass="17608">MHILQRKAKIDELLDNIQSAFSLPIFFIIIVNLLSCATSMGWFLHYEWNNFTADLIIQVGIYFTNGFCVLSTVLWTAGGIPICLENLKNEFYKKSHQRFISKRNLDEIQIRRELFEKQDFIFSACNIVPLRRSTLLATIGSLLTYTILVVKI</sequence>
<evidence type="ECO:0000256" key="1">
    <source>
        <dbReference type="SAM" id="Phobius"/>
    </source>
</evidence>
<dbReference type="Proteomes" id="UP000807504">
    <property type="component" value="Unassembled WGS sequence"/>
</dbReference>
<proteinExistence type="predicted"/>
<feature type="transmembrane region" description="Helical" evidence="1">
    <location>
        <begin position="21"/>
        <end position="43"/>
    </location>
</feature>
<organism evidence="2 3">
    <name type="scientific">Argiope bruennichi</name>
    <name type="common">Wasp spider</name>
    <name type="synonym">Aranea bruennichi</name>
    <dbReference type="NCBI Taxonomy" id="94029"/>
    <lineage>
        <taxon>Eukaryota</taxon>
        <taxon>Metazoa</taxon>
        <taxon>Ecdysozoa</taxon>
        <taxon>Arthropoda</taxon>
        <taxon>Chelicerata</taxon>
        <taxon>Arachnida</taxon>
        <taxon>Araneae</taxon>
        <taxon>Araneomorphae</taxon>
        <taxon>Entelegynae</taxon>
        <taxon>Araneoidea</taxon>
        <taxon>Araneidae</taxon>
        <taxon>Argiope</taxon>
    </lineage>
</organism>
<evidence type="ECO:0000313" key="2">
    <source>
        <dbReference type="EMBL" id="KAF8797232.1"/>
    </source>
</evidence>
<name>A0A8T0G2S3_ARGBR</name>
<feature type="transmembrane region" description="Helical" evidence="1">
    <location>
        <begin position="55"/>
        <end position="84"/>
    </location>
</feature>
<comment type="caution">
    <text evidence="2">The sequence shown here is derived from an EMBL/GenBank/DDBJ whole genome shotgun (WGS) entry which is preliminary data.</text>
</comment>
<gene>
    <name evidence="2" type="ORF">HNY73_001517</name>
</gene>
<keyword evidence="1" id="KW-1133">Transmembrane helix</keyword>
<evidence type="ECO:0000313" key="3">
    <source>
        <dbReference type="Proteomes" id="UP000807504"/>
    </source>
</evidence>
<dbReference type="AlphaFoldDB" id="A0A8T0G2S3"/>
<accession>A0A8T0G2S3</accession>
<reference evidence="2" key="2">
    <citation type="submission" date="2020-06" db="EMBL/GenBank/DDBJ databases">
        <authorList>
            <person name="Sheffer M."/>
        </authorList>
    </citation>
    <scope>NUCLEOTIDE SEQUENCE</scope>
</reference>
<dbReference type="EMBL" id="JABXBU010000001">
    <property type="protein sequence ID" value="KAF8797232.1"/>
    <property type="molecule type" value="Genomic_DNA"/>
</dbReference>